<feature type="domain" description="Glycosyltransferase 2-like" evidence="2">
    <location>
        <begin position="5"/>
        <end position="115"/>
    </location>
</feature>
<evidence type="ECO:0000313" key="4">
    <source>
        <dbReference type="Proteomes" id="UP000013911"/>
    </source>
</evidence>
<feature type="repeat" description="TPR" evidence="1">
    <location>
        <begin position="262"/>
        <end position="295"/>
    </location>
</feature>
<protein>
    <recommendedName>
        <fullName evidence="2">Glycosyltransferase 2-like domain-containing protein</fullName>
    </recommendedName>
</protein>
<dbReference type="PATRIC" id="fig|1285586.5.peg.885"/>
<dbReference type="eggNOG" id="COG0463">
    <property type="taxonomic scope" value="Bacteria"/>
</dbReference>
<dbReference type="SUPFAM" id="SSF48452">
    <property type="entry name" value="TPR-like"/>
    <property type="match status" value="1"/>
</dbReference>
<proteinExistence type="predicted"/>
<dbReference type="PROSITE" id="PS50005">
    <property type="entry name" value="TPR"/>
    <property type="match status" value="1"/>
</dbReference>
<accession>R7ZIK2</accession>
<comment type="caution">
    <text evidence="3">The sequence shown here is derived from an EMBL/GenBank/DDBJ whole genome shotgun (WGS) entry which is preliminary data.</text>
</comment>
<name>R7ZIK2_LYSSH</name>
<dbReference type="RefSeq" id="WP_010857838.1">
    <property type="nucleotide sequence ID" value="NZ_KB933398.1"/>
</dbReference>
<evidence type="ECO:0000313" key="3">
    <source>
        <dbReference type="EMBL" id="EON73869.1"/>
    </source>
</evidence>
<reference evidence="3 4" key="1">
    <citation type="submission" date="2013-04" db="EMBL/GenBank/DDBJ databases">
        <title>Draft genome of the heavy metal tolerant bacterium Lysinibacillus sphaericus strain OT4b.31.</title>
        <authorList>
            <person name="Pena-Montenegro T.D."/>
            <person name="Dussan J."/>
        </authorList>
    </citation>
    <scope>NUCLEOTIDE SEQUENCE [LARGE SCALE GENOMIC DNA]</scope>
    <source>
        <strain evidence="3 4">OT4b.31</strain>
    </source>
</reference>
<dbReference type="InterPro" id="IPR029044">
    <property type="entry name" value="Nucleotide-diphossugar_trans"/>
</dbReference>
<dbReference type="InterPro" id="IPR011990">
    <property type="entry name" value="TPR-like_helical_dom_sf"/>
</dbReference>
<organism evidence="3 4">
    <name type="scientific">Lysinibacillus sphaericus OT4b.31</name>
    <dbReference type="NCBI Taxonomy" id="1285586"/>
    <lineage>
        <taxon>Bacteria</taxon>
        <taxon>Bacillati</taxon>
        <taxon>Bacillota</taxon>
        <taxon>Bacilli</taxon>
        <taxon>Bacillales</taxon>
        <taxon>Bacillaceae</taxon>
        <taxon>Lysinibacillus</taxon>
    </lineage>
</organism>
<dbReference type="AlphaFoldDB" id="R7ZIK2"/>
<evidence type="ECO:0000259" key="2">
    <source>
        <dbReference type="Pfam" id="PF00535"/>
    </source>
</evidence>
<sequence length="357" mass="41720">MLTISLCMIVKDEESIIERCLDSVQHVVDEINIIDTGSTDRTKEIVRHYTARIFDYTWCDDFAQARNFSFQKATKDYILWLDADDVLTTEHQQKLVQLKKSLKPTIDAVSMDYYVLLDEDGEIETSEKRYRLLKRSRNFQWQGAVHESLNVAGKLYHSDIAITHLPLKIDTDRNMRIYENLKATGHLFSASETFHYANELKRHLRFLEAINQYHTFLDLALGSAEDNIQACLNLADCYLHLQDSKQATQSVLQALLYDQPRPETCCRLGRFFMEQSKNKEAIYWYSQALQQAPATLGIQRPAYSTWVPQLQLSKLYDRLGLYENAHEHNEAARMYKPNDKRILDNQKYLYSRLNKGK</sequence>
<dbReference type="SUPFAM" id="SSF53448">
    <property type="entry name" value="Nucleotide-diphospho-sugar transferases"/>
    <property type="match status" value="1"/>
</dbReference>
<dbReference type="HOGENOM" id="CLU_023736_0_0_9"/>
<dbReference type="InterPro" id="IPR019734">
    <property type="entry name" value="TPR_rpt"/>
</dbReference>
<dbReference type="PANTHER" id="PTHR43630:SF2">
    <property type="entry name" value="GLYCOSYLTRANSFERASE"/>
    <property type="match status" value="1"/>
</dbReference>
<dbReference type="Pfam" id="PF13181">
    <property type="entry name" value="TPR_8"/>
    <property type="match status" value="1"/>
</dbReference>
<dbReference type="Pfam" id="PF00535">
    <property type="entry name" value="Glycos_transf_2"/>
    <property type="match status" value="1"/>
</dbReference>
<dbReference type="PANTHER" id="PTHR43630">
    <property type="entry name" value="POLY-BETA-1,6-N-ACETYL-D-GLUCOSAMINE SYNTHASE"/>
    <property type="match status" value="1"/>
</dbReference>
<dbReference type="InterPro" id="IPR001173">
    <property type="entry name" value="Glyco_trans_2-like"/>
</dbReference>
<dbReference type="SMART" id="SM00028">
    <property type="entry name" value="TPR"/>
    <property type="match status" value="2"/>
</dbReference>
<gene>
    <name evidence="3" type="ORF">H131_04369</name>
</gene>
<dbReference type="CDD" id="cd02511">
    <property type="entry name" value="Beta4Glucosyltransferase"/>
    <property type="match status" value="1"/>
</dbReference>
<dbReference type="EMBL" id="AQPX01000008">
    <property type="protein sequence ID" value="EON73869.1"/>
    <property type="molecule type" value="Genomic_DNA"/>
</dbReference>
<dbReference type="Gene3D" id="1.25.40.10">
    <property type="entry name" value="Tetratricopeptide repeat domain"/>
    <property type="match status" value="1"/>
</dbReference>
<dbReference type="Proteomes" id="UP000013911">
    <property type="component" value="Unassembled WGS sequence"/>
</dbReference>
<dbReference type="Gene3D" id="3.90.550.10">
    <property type="entry name" value="Spore Coat Polysaccharide Biosynthesis Protein SpsA, Chain A"/>
    <property type="match status" value="1"/>
</dbReference>
<evidence type="ECO:0000256" key="1">
    <source>
        <dbReference type="PROSITE-ProRule" id="PRU00339"/>
    </source>
</evidence>
<keyword evidence="1" id="KW-0802">TPR repeat</keyword>
<dbReference type="OrthoDB" id="9815923at2"/>